<comment type="caution">
    <text evidence="1">The sequence shown here is derived from an EMBL/GenBank/DDBJ whole genome shotgun (WGS) entry which is preliminary data.</text>
</comment>
<proteinExistence type="predicted"/>
<protein>
    <submittedName>
        <fullName evidence="1">Uncharacterized protein</fullName>
    </submittedName>
</protein>
<dbReference type="AlphaFoldDB" id="K1U024"/>
<evidence type="ECO:0000313" key="1">
    <source>
        <dbReference type="EMBL" id="EKC73214.1"/>
    </source>
</evidence>
<accession>K1U024</accession>
<sequence length="22" mass="2410">YAYADMDDTVAAALALCKKTFK</sequence>
<gene>
    <name evidence="1" type="ORF">LEA_06342</name>
</gene>
<feature type="non-terminal residue" evidence="1">
    <location>
        <position position="1"/>
    </location>
</feature>
<organism evidence="1">
    <name type="scientific">human gut metagenome</name>
    <dbReference type="NCBI Taxonomy" id="408170"/>
    <lineage>
        <taxon>unclassified sequences</taxon>
        <taxon>metagenomes</taxon>
        <taxon>organismal metagenomes</taxon>
    </lineage>
</organism>
<name>K1U024_9ZZZZ</name>
<dbReference type="EMBL" id="AJWY01004146">
    <property type="protein sequence ID" value="EKC73214.1"/>
    <property type="molecule type" value="Genomic_DNA"/>
</dbReference>
<reference evidence="1" key="1">
    <citation type="journal article" date="2013" name="Environ. Microbiol.">
        <title>Microbiota from the distal guts of lean and obese adolescents exhibit partial functional redundancy besides clear differences in community structure.</title>
        <authorList>
            <person name="Ferrer M."/>
            <person name="Ruiz A."/>
            <person name="Lanza F."/>
            <person name="Haange S.B."/>
            <person name="Oberbach A."/>
            <person name="Till H."/>
            <person name="Bargiela R."/>
            <person name="Campoy C."/>
            <person name="Segura M.T."/>
            <person name="Richter M."/>
            <person name="von Bergen M."/>
            <person name="Seifert J."/>
            <person name="Suarez A."/>
        </authorList>
    </citation>
    <scope>NUCLEOTIDE SEQUENCE</scope>
</reference>